<dbReference type="EMBL" id="BTSY01000002">
    <property type="protein sequence ID" value="GMT12705.1"/>
    <property type="molecule type" value="Genomic_DNA"/>
</dbReference>
<feature type="compositionally biased region" description="Polar residues" evidence="1">
    <location>
        <begin position="168"/>
        <end position="184"/>
    </location>
</feature>
<evidence type="ECO:0000256" key="1">
    <source>
        <dbReference type="SAM" id="MobiDB-lite"/>
    </source>
</evidence>
<feature type="compositionally biased region" description="Polar residues" evidence="1">
    <location>
        <begin position="116"/>
        <end position="130"/>
    </location>
</feature>
<evidence type="ECO:0000313" key="2">
    <source>
        <dbReference type="EMBL" id="GMT12705.1"/>
    </source>
</evidence>
<keyword evidence="3" id="KW-1185">Reference proteome</keyword>
<reference evidence="2" key="1">
    <citation type="submission" date="2023-10" db="EMBL/GenBank/DDBJ databases">
        <title>Genome assembly of Pristionchus species.</title>
        <authorList>
            <person name="Yoshida K."/>
            <person name="Sommer R.J."/>
        </authorList>
    </citation>
    <scope>NUCLEOTIDE SEQUENCE</scope>
    <source>
        <strain evidence="2">RS5133</strain>
    </source>
</reference>
<gene>
    <name evidence="2" type="ORF">PFISCL1PPCAC_4002</name>
</gene>
<protein>
    <submittedName>
        <fullName evidence="2">Uncharacterized protein</fullName>
    </submittedName>
</protein>
<dbReference type="Proteomes" id="UP001432322">
    <property type="component" value="Unassembled WGS sequence"/>
</dbReference>
<comment type="caution">
    <text evidence="2">The sequence shown here is derived from an EMBL/GenBank/DDBJ whole genome shotgun (WGS) entry which is preliminary data.</text>
</comment>
<evidence type="ECO:0000313" key="3">
    <source>
        <dbReference type="Proteomes" id="UP001432322"/>
    </source>
</evidence>
<feature type="compositionally biased region" description="Low complexity" evidence="1">
    <location>
        <begin position="132"/>
        <end position="165"/>
    </location>
</feature>
<feature type="region of interest" description="Disordered" evidence="1">
    <location>
        <begin position="73"/>
        <end position="184"/>
    </location>
</feature>
<accession>A0AAV5V4C3</accession>
<name>A0AAV5V4C3_9BILA</name>
<dbReference type="AlphaFoldDB" id="A0AAV5V4C3"/>
<proteinExistence type="predicted"/>
<sequence>MSILSFPVPFTFDMHQGGRDGSRVHGAPPNGRPHHDNYYNNHNNQGSYQPQVHYDQQHQRYAQHQQGQQYQYNNQHANGSGFSTQMMSNRGPAEQTLPPLHSPHATHNQHYPPLPNQSHHGMFQQQQLHTGQPHNNQVRPHPQHQQQSRSSMQPVLQQPQQPRPEQLIHQQSANSSRDHNVTTNAKPSFSAFEMDFPQWQKAGDEQGSDARQVILRTHLLLTGDDSRRRVAFCKYNPLHVLDHTEIQLHESGCVDRKICEALMNM</sequence>
<feature type="region of interest" description="Disordered" evidence="1">
    <location>
        <begin position="15"/>
        <end position="48"/>
    </location>
</feature>
<organism evidence="2 3">
    <name type="scientific">Pristionchus fissidentatus</name>
    <dbReference type="NCBI Taxonomy" id="1538716"/>
    <lineage>
        <taxon>Eukaryota</taxon>
        <taxon>Metazoa</taxon>
        <taxon>Ecdysozoa</taxon>
        <taxon>Nematoda</taxon>
        <taxon>Chromadorea</taxon>
        <taxon>Rhabditida</taxon>
        <taxon>Rhabditina</taxon>
        <taxon>Diplogasteromorpha</taxon>
        <taxon>Diplogasteroidea</taxon>
        <taxon>Neodiplogasteridae</taxon>
        <taxon>Pristionchus</taxon>
    </lineage>
</organism>